<protein>
    <submittedName>
        <fullName evidence="1">Uncharacterized protein</fullName>
    </submittedName>
</protein>
<gene>
    <name evidence="1" type="ORF">ACFPZ3_15175</name>
</gene>
<dbReference type="Proteomes" id="UP001596058">
    <property type="component" value="Unassembled WGS sequence"/>
</dbReference>
<keyword evidence="2" id="KW-1185">Reference proteome</keyword>
<organism evidence="1 2">
    <name type="scientific">Nonomuraea insulae</name>
    <dbReference type="NCBI Taxonomy" id="1616787"/>
    <lineage>
        <taxon>Bacteria</taxon>
        <taxon>Bacillati</taxon>
        <taxon>Actinomycetota</taxon>
        <taxon>Actinomycetes</taxon>
        <taxon>Streptosporangiales</taxon>
        <taxon>Streptosporangiaceae</taxon>
        <taxon>Nonomuraea</taxon>
    </lineage>
</organism>
<evidence type="ECO:0000313" key="1">
    <source>
        <dbReference type="EMBL" id="MFC5825203.1"/>
    </source>
</evidence>
<proteinExistence type="predicted"/>
<dbReference type="RefSeq" id="WP_379514725.1">
    <property type="nucleotide sequence ID" value="NZ_JBHSPA010000018.1"/>
</dbReference>
<dbReference type="EMBL" id="JBHSPA010000018">
    <property type="protein sequence ID" value="MFC5825203.1"/>
    <property type="molecule type" value="Genomic_DNA"/>
</dbReference>
<evidence type="ECO:0000313" key="2">
    <source>
        <dbReference type="Proteomes" id="UP001596058"/>
    </source>
</evidence>
<comment type="caution">
    <text evidence="1">The sequence shown here is derived from an EMBL/GenBank/DDBJ whole genome shotgun (WGS) entry which is preliminary data.</text>
</comment>
<accession>A0ABW1CJX6</accession>
<reference evidence="2" key="1">
    <citation type="journal article" date="2019" name="Int. J. Syst. Evol. Microbiol.">
        <title>The Global Catalogue of Microorganisms (GCM) 10K type strain sequencing project: providing services to taxonomists for standard genome sequencing and annotation.</title>
        <authorList>
            <consortium name="The Broad Institute Genomics Platform"/>
            <consortium name="The Broad Institute Genome Sequencing Center for Infectious Disease"/>
            <person name="Wu L."/>
            <person name="Ma J."/>
        </authorList>
    </citation>
    <scope>NUCLEOTIDE SEQUENCE [LARGE SCALE GENOMIC DNA]</scope>
    <source>
        <strain evidence="2">CCUG 53903</strain>
    </source>
</reference>
<name>A0ABW1CJX6_9ACTN</name>
<sequence>MTGKYPGWEIMEGAGGGYIAYRTVLVPGHSRLSNVRCGATMKELFERLEQEVRSEKRRSAAEGSPERAA</sequence>